<protein>
    <submittedName>
        <fullName evidence="10">Reverse transcriptase domain-containing protein</fullName>
    </submittedName>
</protein>
<comment type="caution">
    <text evidence="10">The sequence shown here is derived from an EMBL/GenBank/DDBJ whole genome shotgun (WGS) entry which is preliminary data.</text>
</comment>
<feature type="compositionally biased region" description="Low complexity" evidence="8">
    <location>
        <begin position="289"/>
        <end position="299"/>
    </location>
</feature>
<dbReference type="PROSITE" id="PS50158">
    <property type="entry name" value="ZF_CCHC"/>
    <property type="match status" value="1"/>
</dbReference>
<feature type="compositionally biased region" description="Basic and acidic residues" evidence="8">
    <location>
        <begin position="274"/>
        <end position="288"/>
    </location>
</feature>
<reference evidence="10" key="1">
    <citation type="journal article" date="2022" name="Int. J. Mol. Sci.">
        <title>Draft Genome of Tanacetum Coccineum: Genomic Comparison of Closely Related Tanacetum-Family Plants.</title>
        <authorList>
            <person name="Yamashiro T."/>
            <person name="Shiraishi A."/>
            <person name="Nakayama K."/>
            <person name="Satake H."/>
        </authorList>
    </citation>
    <scope>NUCLEOTIDE SEQUENCE</scope>
</reference>
<keyword evidence="4" id="KW-0255">Endonuclease</keyword>
<dbReference type="InterPro" id="IPR043128">
    <property type="entry name" value="Rev_trsase/Diguanyl_cyclase"/>
</dbReference>
<evidence type="ECO:0000256" key="1">
    <source>
        <dbReference type="ARBA" id="ARBA00022679"/>
    </source>
</evidence>
<keyword evidence="3" id="KW-0540">Nuclease</keyword>
<evidence type="ECO:0000256" key="5">
    <source>
        <dbReference type="ARBA" id="ARBA00022801"/>
    </source>
</evidence>
<keyword evidence="1" id="KW-0808">Transferase</keyword>
<dbReference type="Proteomes" id="UP001151760">
    <property type="component" value="Unassembled WGS sequence"/>
</dbReference>
<dbReference type="InterPro" id="IPR050951">
    <property type="entry name" value="Retrovirus_Pol_polyprotein"/>
</dbReference>
<dbReference type="SMART" id="SM00343">
    <property type="entry name" value="ZnF_C2HC"/>
    <property type="match status" value="1"/>
</dbReference>
<evidence type="ECO:0000256" key="6">
    <source>
        <dbReference type="ARBA" id="ARBA00022918"/>
    </source>
</evidence>
<gene>
    <name evidence="10" type="ORF">Tco_1005336</name>
</gene>
<evidence type="ECO:0000313" key="11">
    <source>
        <dbReference type="Proteomes" id="UP001151760"/>
    </source>
</evidence>
<sequence length="607" mass="69462">MLVYRFGNGVRFASPIPSHEVGESSAANAARQGGPAIAREDPYYIARGDLYGFVDMVDVAPGTSNVLAKINPCLGAIDETTIMYGIMEDARDDRSQLRGRVNLLYRDRACSLAQSALISELQSANHRRQRVISELLALDHKRQVARELRTHTWTSIYPQCQPLNFKGTEGVVGLTQWFEKMESIYNIETMYTVACQLALVIEWRDHEKDDDDNTAQGAKLKLGMFPEEIDQVKKYVGGLPDTIHGSVMVTKPKTMQDAIEFVTELIDKKINTWAKRQADNKRKSDDTTRNNQNQQPNKRQNTRRVYAAGNGDRRPYGGPRPLCPKCNYHHDGPYAPKCQKCNRFGHVSRDCRSPPNVNTGANQKDSAKGQYLFKDRSEVRVSPVESSRKKTFPDCIQDSITVTMNFHVVSYGLDYCTSRSSWLMNRKEVLYIHVDPAKIESIKDWASPKTPTDIRQFLGLAGYYRRFIEGFSKIAKSMTKLTQKGVKFDWGDKQEAAFQLLKQKLCRVHHPGLTEGSEDFIRVLRCFKKKDLGDVLIEEKRKVLEAHLYETKCMVFTDHKSLQHILDQKELNMRQRRWLELLSDYDCEFRYHLGKANVVADALSRKE</sequence>
<feature type="region of interest" description="Disordered" evidence="8">
    <location>
        <begin position="274"/>
        <end position="318"/>
    </location>
</feature>
<accession>A0ABQ5FFV0</accession>
<dbReference type="Pfam" id="PF00098">
    <property type="entry name" value="zf-CCHC"/>
    <property type="match status" value="1"/>
</dbReference>
<dbReference type="PANTHER" id="PTHR37984:SF5">
    <property type="entry name" value="PROTEIN NYNRIN-LIKE"/>
    <property type="match status" value="1"/>
</dbReference>
<feature type="domain" description="CCHC-type" evidence="9">
    <location>
        <begin position="337"/>
        <end position="353"/>
    </location>
</feature>
<dbReference type="InterPro" id="IPR041373">
    <property type="entry name" value="RT_RNaseH"/>
</dbReference>
<dbReference type="Gene3D" id="3.30.70.270">
    <property type="match status" value="1"/>
</dbReference>
<evidence type="ECO:0000256" key="3">
    <source>
        <dbReference type="ARBA" id="ARBA00022722"/>
    </source>
</evidence>
<dbReference type="InterPro" id="IPR001878">
    <property type="entry name" value="Znf_CCHC"/>
</dbReference>
<organism evidence="10 11">
    <name type="scientific">Tanacetum coccineum</name>
    <dbReference type="NCBI Taxonomy" id="301880"/>
    <lineage>
        <taxon>Eukaryota</taxon>
        <taxon>Viridiplantae</taxon>
        <taxon>Streptophyta</taxon>
        <taxon>Embryophyta</taxon>
        <taxon>Tracheophyta</taxon>
        <taxon>Spermatophyta</taxon>
        <taxon>Magnoliopsida</taxon>
        <taxon>eudicotyledons</taxon>
        <taxon>Gunneridae</taxon>
        <taxon>Pentapetalae</taxon>
        <taxon>asterids</taxon>
        <taxon>campanulids</taxon>
        <taxon>Asterales</taxon>
        <taxon>Asteraceae</taxon>
        <taxon>Asteroideae</taxon>
        <taxon>Anthemideae</taxon>
        <taxon>Anthemidinae</taxon>
        <taxon>Tanacetum</taxon>
    </lineage>
</organism>
<evidence type="ECO:0000256" key="2">
    <source>
        <dbReference type="ARBA" id="ARBA00022695"/>
    </source>
</evidence>
<evidence type="ECO:0000259" key="9">
    <source>
        <dbReference type="PROSITE" id="PS50158"/>
    </source>
</evidence>
<keyword evidence="5" id="KW-0378">Hydrolase</keyword>
<dbReference type="SUPFAM" id="SSF56672">
    <property type="entry name" value="DNA/RNA polymerases"/>
    <property type="match status" value="1"/>
</dbReference>
<keyword evidence="7" id="KW-0862">Zinc</keyword>
<keyword evidence="2" id="KW-0548">Nucleotidyltransferase</keyword>
<proteinExistence type="predicted"/>
<evidence type="ECO:0000256" key="7">
    <source>
        <dbReference type="PROSITE-ProRule" id="PRU00047"/>
    </source>
</evidence>
<dbReference type="PANTHER" id="PTHR37984">
    <property type="entry name" value="PROTEIN CBG26694"/>
    <property type="match status" value="1"/>
</dbReference>
<keyword evidence="6 10" id="KW-0695">RNA-directed DNA polymerase</keyword>
<keyword evidence="7" id="KW-0479">Metal-binding</keyword>
<dbReference type="InterPro" id="IPR043502">
    <property type="entry name" value="DNA/RNA_pol_sf"/>
</dbReference>
<dbReference type="GO" id="GO:0003964">
    <property type="term" value="F:RNA-directed DNA polymerase activity"/>
    <property type="evidence" value="ECO:0007669"/>
    <property type="project" value="UniProtKB-KW"/>
</dbReference>
<dbReference type="Pfam" id="PF17917">
    <property type="entry name" value="RT_RNaseH"/>
    <property type="match status" value="1"/>
</dbReference>
<evidence type="ECO:0000256" key="4">
    <source>
        <dbReference type="ARBA" id="ARBA00022759"/>
    </source>
</evidence>
<keyword evidence="7" id="KW-0863">Zinc-finger</keyword>
<name>A0ABQ5FFV0_9ASTR</name>
<keyword evidence="11" id="KW-1185">Reference proteome</keyword>
<evidence type="ECO:0000313" key="10">
    <source>
        <dbReference type="EMBL" id="GJT61803.1"/>
    </source>
</evidence>
<dbReference type="EMBL" id="BQNB010017320">
    <property type="protein sequence ID" value="GJT61803.1"/>
    <property type="molecule type" value="Genomic_DNA"/>
</dbReference>
<reference evidence="10" key="2">
    <citation type="submission" date="2022-01" db="EMBL/GenBank/DDBJ databases">
        <authorList>
            <person name="Yamashiro T."/>
            <person name="Shiraishi A."/>
            <person name="Satake H."/>
            <person name="Nakayama K."/>
        </authorList>
    </citation>
    <scope>NUCLEOTIDE SEQUENCE</scope>
</reference>
<evidence type="ECO:0000256" key="8">
    <source>
        <dbReference type="SAM" id="MobiDB-lite"/>
    </source>
</evidence>